<proteinExistence type="predicted"/>
<feature type="compositionally biased region" description="Basic and acidic residues" evidence="1">
    <location>
        <begin position="87"/>
        <end position="100"/>
    </location>
</feature>
<dbReference type="EMBL" id="QXFT01002426">
    <property type="protein sequence ID" value="KAE9298452.1"/>
    <property type="molecule type" value="Genomic_DNA"/>
</dbReference>
<keyword evidence="4" id="KW-1185">Reference proteome</keyword>
<evidence type="ECO:0000313" key="3">
    <source>
        <dbReference type="EMBL" id="KAE9298452.1"/>
    </source>
</evidence>
<gene>
    <name evidence="2" type="ORF">PR002_g22176</name>
    <name evidence="3" type="ORF">PR003_g23233</name>
</gene>
<protein>
    <submittedName>
        <fullName evidence="3">Uncharacterized protein</fullName>
    </submittedName>
</protein>
<sequence length="100" mass="11423">MSQFEYYQELHTLTLLGSAQMTTPLDARAMIITLEKNTALEREQKKFSADITAKKLGRGGGFSVRKKRLIHDLPADQDQQAQKKQKLTSEKALQRQKDMT</sequence>
<evidence type="ECO:0000313" key="4">
    <source>
        <dbReference type="Proteomes" id="UP000434957"/>
    </source>
</evidence>
<accession>A0A6A4CYI9</accession>
<dbReference type="Proteomes" id="UP000435112">
    <property type="component" value="Unassembled WGS sequence"/>
</dbReference>
<dbReference type="Proteomes" id="UP000434957">
    <property type="component" value="Unassembled WGS sequence"/>
</dbReference>
<comment type="caution">
    <text evidence="3">The sequence shown here is derived from an EMBL/GenBank/DDBJ whole genome shotgun (WGS) entry which is preliminary data.</text>
</comment>
<feature type="region of interest" description="Disordered" evidence="1">
    <location>
        <begin position="72"/>
        <end position="100"/>
    </location>
</feature>
<organism evidence="3 4">
    <name type="scientific">Phytophthora rubi</name>
    <dbReference type="NCBI Taxonomy" id="129364"/>
    <lineage>
        <taxon>Eukaryota</taxon>
        <taxon>Sar</taxon>
        <taxon>Stramenopiles</taxon>
        <taxon>Oomycota</taxon>
        <taxon>Peronosporomycetes</taxon>
        <taxon>Peronosporales</taxon>
        <taxon>Peronosporaceae</taxon>
        <taxon>Phytophthora</taxon>
    </lineage>
</organism>
<dbReference type="EMBL" id="QXFU01002342">
    <property type="protein sequence ID" value="KAE8987018.1"/>
    <property type="molecule type" value="Genomic_DNA"/>
</dbReference>
<reference evidence="3 4" key="1">
    <citation type="submission" date="2018-08" db="EMBL/GenBank/DDBJ databases">
        <title>Genomic investigation of the strawberry pathogen Phytophthora fragariae indicates pathogenicity is determined by transcriptional variation in three key races.</title>
        <authorList>
            <person name="Adams T.M."/>
            <person name="Armitage A.D."/>
            <person name="Sobczyk M.K."/>
            <person name="Bates H.J."/>
            <person name="Dunwell J.M."/>
            <person name="Nellist C.F."/>
            <person name="Harrison R.J."/>
        </authorList>
    </citation>
    <scope>NUCLEOTIDE SEQUENCE [LARGE SCALE GENOMIC DNA]</scope>
    <source>
        <strain evidence="2 5">SCRP324</strain>
        <strain evidence="3 4">SCRP333</strain>
    </source>
</reference>
<dbReference type="AlphaFoldDB" id="A0A6A4CYI9"/>
<evidence type="ECO:0000313" key="5">
    <source>
        <dbReference type="Proteomes" id="UP000435112"/>
    </source>
</evidence>
<name>A0A6A4CYI9_9STRA</name>
<evidence type="ECO:0000313" key="2">
    <source>
        <dbReference type="EMBL" id="KAE8987018.1"/>
    </source>
</evidence>
<evidence type="ECO:0000256" key="1">
    <source>
        <dbReference type="SAM" id="MobiDB-lite"/>
    </source>
</evidence>